<organism evidence="10 11">
    <name type="scientific">Ficus carica</name>
    <name type="common">Common fig</name>
    <dbReference type="NCBI Taxonomy" id="3494"/>
    <lineage>
        <taxon>Eukaryota</taxon>
        <taxon>Viridiplantae</taxon>
        <taxon>Streptophyta</taxon>
        <taxon>Embryophyta</taxon>
        <taxon>Tracheophyta</taxon>
        <taxon>Spermatophyta</taxon>
        <taxon>Magnoliopsida</taxon>
        <taxon>eudicotyledons</taxon>
        <taxon>Gunneridae</taxon>
        <taxon>Pentapetalae</taxon>
        <taxon>rosids</taxon>
        <taxon>fabids</taxon>
        <taxon>Rosales</taxon>
        <taxon>Moraceae</taxon>
        <taxon>Ficeae</taxon>
        <taxon>Ficus</taxon>
    </lineage>
</organism>
<keyword evidence="7 9" id="KW-0472">Membrane</keyword>
<evidence type="ECO:0000313" key="11">
    <source>
        <dbReference type="Proteomes" id="UP001187192"/>
    </source>
</evidence>
<keyword evidence="4 9" id="KW-0812">Transmembrane</keyword>
<evidence type="ECO:0000256" key="4">
    <source>
        <dbReference type="ARBA" id="ARBA00022692"/>
    </source>
</evidence>
<evidence type="ECO:0008006" key="12">
    <source>
        <dbReference type="Google" id="ProtNLM"/>
    </source>
</evidence>
<evidence type="ECO:0000256" key="1">
    <source>
        <dbReference type="ARBA" id="ARBA00004141"/>
    </source>
</evidence>
<comment type="caution">
    <text evidence="10">The sequence shown here is derived from an EMBL/GenBank/DDBJ whole genome shotgun (WGS) entry which is preliminary data.</text>
</comment>
<feature type="transmembrane region" description="Helical" evidence="9">
    <location>
        <begin position="158"/>
        <end position="178"/>
    </location>
</feature>
<feature type="transmembrane region" description="Helical" evidence="9">
    <location>
        <begin position="190"/>
        <end position="212"/>
    </location>
</feature>
<feature type="transmembrane region" description="Helical" evidence="9">
    <location>
        <begin position="106"/>
        <end position="125"/>
    </location>
</feature>
<protein>
    <recommendedName>
        <fullName evidence="12">Aluminum-activated malate transporter</fullName>
    </recommendedName>
</protein>
<evidence type="ECO:0000256" key="7">
    <source>
        <dbReference type="ARBA" id="ARBA00023136"/>
    </source>
</evidence>
<dbReference type="InterPro" id="IPR020966">
    <property type="entry name" value="ALMT"/>
</dbReference>
<proteinExistence type="inferred from homology"/>
<evidence type="ECO:0000256" key="2">
    <source>
        <dbReference type="ARBA" id="ARBA00007079"/>
    </source>
</evidence>
<evidence type="ECO:0000256" key="6">
    <source>
        <dbReference type="ARBA" id="ARBA00023065"/>
    </source>
</evidence>
<dbReference type="GO" id="GO:0015743">
    <property type="term" value="P:malate transport"/>
    <property type="evidence" value="ECO:0007669"/>
    <property type="project" value="InterPro"/>
</dbReference>
<keyword evidence="3" id="KW-0813">Transport</keyword>
<keyword evidence="11" id="KW-1185">Reference proteome</keyword>
<keyword evidence="5 9" id="KW-1133">Transmembrane helix</keyword>
<dbReference type="GO" id="GO:0016020">
    <property type="term" value="C:membrane"/>
    <property type="evidence" value="ECO:0007669"/>
    <property type="project" value="UniProtKB-SubCell"/>
</dbReference>
<dbReference type="Proteomes" id="UP001187192">
    <property type="component" value="Unassembled WGS sequence"/>
</dbReference>
<comment type="similarity">
    <text evidence="2">Belongs to the aromatic acid exporter (TC 2.A.85) family.</text>
</comment>
<accession>A0AA88CYD3</accession>
<evidence type="ECO:0000256" key="5">
    <source>
        <dbReference type="ARBA" id="ARBA00022989"/>
    </source>
</evidence>
<dbReference type="AlphaFoldDB" id="A0AA88CYD3"/>
<dbReference type="EMBL" id="BTGU01000009">
    <property type="protein sequence ID" value="GMN39563.1"/>
    <property type="molecule type" value="Genomic_DNA"/>
</dbReference>
<evidence type="ECO:0000313" key="10">
    <source>
        <dbReference type="EMBL" id="GMN39563.1"/>
    </source>
</evidence>
<feature type="transmembrane region" description="Helical" evidence="9">
    <location>
        <begin position="74"/>
        <end position="94"/>
    </location>
</feature>
<dbReference type="GO" id="GO:0034220">
    <property type="term" value="P:monoatomic ion transmembrane transport"/>
    <property type="evidence" value="ECO:0007669"/>
    <property type="project" value="UniProtKB-KW"/>
</dbReference>
<dbReference type="PANTHER" id="PTHR31086">
    <property type="entry name" value="ALUMINUM-ACTIVATED MALATE TRANSPORTER 10"/>
    <property type="match status" value="1"/>
</dbReference>
<dbReference type="Pfam" id="PF11744">
    <property type="entry name" value="ALMT"/>
    <property type="match status" value="1"/>
</dbReference>
<keyword evidence="8" id="KW-0407">Ion channel</keyword>
<dbReference type="Gramene" id="FCD_00017339-RA">
    <property type="protein sequence ID" value="FCD_00017339-RA:cds"/>
    <property type="gene ID" value="FCD_00017339"/>
</dbReference>
<reference evidence="10" key="1">
    <citation type="submission" date="2023-07" db="EMBL/GenBank/DDBJ databases">
        <title>draft genome sequence of fig (Ficus carica).</title>
        <authorList>
            <person name="Takahashi T."/>
            <person name="Nishimura K."/>
        </authorList>
    </citation>
    <scope>NUCLEOTIDE SEQUENCE</scope>
</reference>
<keyword evidence="6" id="KW-0406">Ion transport</keyword>
<comment type="subcellular location">
    <subcellularLocation>
        <location evidence="1">Membrane</location>
        <topology evidence="1">Multi-pass membrane protein</topology>
    </subcellularLocation>
</comment>
<evidence type="ECO:0000256" key="9">
    <source>
        <dbReference type="SAM" id="Phobius"/>
    </source>
</evidence>
<feature type="transmembrane region" description="Helical" evidence="9">
    <location>
        <begin position="131"/>
        <end position="151"/>
    </location>
</feature>
<sequence>MEIDRSDAVTREKFGVFDRVRTLPGKAKDKVVKFGKRVEKLGKDDPRRVIHSLKVGLALSLVSLIYYWRPLYDGFGISGIWAVLTVVVVFEFRVGATLGKGLNRGLATLLAGALGVGALHLSNLFENEGKPIVLAILVFLLAATATFTRFFPTIKARYDYGVMVFILTFSMISVSGYRVEKLLEMAHQRLSTILIGGATCIFVSIFVCPVWAGQDLHNLIASNIDKLANYLEGFGSEYFQVSKDGDCIEASENDKSFRKGYKTVLNTKSTEESLANFAKWEPGHGRFLFRHPWKQYLNIGALVRQCAYHIEALNSHFTNDIETSAEFMRVIQESCAQMSSESGKALKSLATSVRAMKHDPESAKEHVEKSKTAVKDLKTALKAAALEDSDLLSIMSAATVASILVEIVDCVENISKSVHELSQMARFKKVEDIASPETKQQMLLHRGSVKPVLDCDQTPDRDHVIITIRDMFNMDDSLENLRPQDSKKPREEE</sequence>
<gene>
    <name evidence="10" type="ORF">TIFTF001_008788</name>
</gene>
<name>A0AA88CYD3_FICCA</name>
<evidence type="ECO:0000256" key="8">
    <source>
        <dbReference type="ARBA" id="ARBA00023303"/>
    </source>
</evidence>
<evidence type="ECO:0000256" key="3">
    <source>
        <dbReference type="ARBA" id="ARBA00022448"/>
    </source>
</evidence>